<evidence type="ECO:0000256" key="10">
    <source>
        <dbReference type="ARBA" id="ARBA00023137"/>
    </source>
</evidence>
<dbReference type="InterPro" id="IPR011009">
    <property type="entry name" value="Kinase-like_dom_sf"/>
</dbReference>
<gene>
    <name evidence="16" type="ORF">ASIM_LOCUS11342</name>
</gene>
<comment type="subcellular location">
    <subcellularLocation>
        <location evidence="1">Membrane</location>
        <topology evidence="1">Multi-pass membrane protein</topology>
    </subcellularLocation>
</comment>
<dbReference type="Gene3D" id="3.30.200.20">
    <property type="entry name" value="Phosphorylase Kinase, domain 1"/>
    <property type="match status" value="1"/>
</dbReference>
<dbReference type="SMART" id="SM00220">
    <property type="entry name" value="S_TKc"/>
    <property type="match status" value="1"/>
</dbReference>
<evidence type="ECO:0000313" key="17">
    <source>
        <dbReference type="Proteomes" id="UP000267096"/>
    </source>
</evidence>
<dbReference type="InterPro" id="IPR000719">
    <property type="entry name" value="Prot_kinase_dom"/>
</dbReference>
<evidence type="ECO:0000259" key="15">
    <source>
        <dbReference type="PROSITE" id="PS50011"/>
    </source>
</evidence>
<keyword evidence="10" id="KW-0829">Tyrosine-protein kinase</keyword>
<comment type="catalytic activity">
    <reaction evidence="13">
        <text>L-tyrosyl-[protein] + ATP = O-phospho-L-tyrosyl-[protein] + ADP + H(+)</text>
        <dbReference type="Rhea" id="RHEA:10596"/>
        <dbReference type="Rhea" id="RHEA-COMP:10136"/>
        <dbReference type="Rhea" id="RHEA-COMP:20101"/>
        <dbReference type="ChEBI" id="CHEBI:15378"/>
        <dbReference type="ChEBI" id="CHEBI:30616"/>
        <dbReference type="ChEBI" id="CHEBI:46858"/>
        <dbReference type="ChEBI" id="CHEBI:61978"/>
        <dbReference type="ChEBI" id="CHEBI:456216"/>
        <dbReference type="EC" id="2.7.12.2"/>
    </reaction>
</comment>
<dbReference type="GO" id="GO:0004674">
    <property type="term" value="F:protein serine/threonine kinase activity"/>
    <property type="evidence" value="ECO:0007669"/>
    <property type="project" value="UniProtKB-KW"/>
</dbReference>
<dbReference type="Gene3D" id="1.10.510.10">
    <property type="entry name" value="Transferase(Phosphotransferase) domain 1"/>
    <property type="match status" value="1"/>
</dbReference>
<keyword evidence="17" id="KW-1185">Reference proteome</keyword>
<keyword evidence="7" id="KW-0067">ATP-binding</keyword>
<evidence type="ECO:0000256" key="9">
    <source>
        <dbReference type="ARBA" id="ARBA00023136"/>
    </source>
</evidence>
<evidence type="ECO:0000256" key="6">
    <source>
        <dbReference type="ARBA" id="ARBA00022777"/>
    </source>
</evidence>
<proteinExistence type="predicted"/>
<evidence type="ECO:0000256" key="14">
    <source>
        <dbReference type="SAM" id="Phobius"/>
    </source>
</evidence>
<evidence type="ECO:0000256" key="5">
    <source>
        <dbReference type="ARBA" id="ARBA00022741"/>
    </source>
</evidence>
<evidence type="ECO:0000256" key="3">
    <source>
        <dbReference type="ARBA" id="ARBA00022679"/>
    </source>
</evidence>
<dbReference type="InterPro" id="IPR050915">
    <property type="entry name" value="MAP_kinase_kinase"/>
</dbReference>
<evidence type="ECO:0000256" key="11">
    <source>
        <dbReference type="ARBA" id="ARBA00049014"/>
    </source>
</evidence>
<evidence type="ECO:0000256" key="1">
    <source>
        <dbReference type="ARBA" id="ARBA00004141"/>
    </source>
</evidence>
<feature type="transmembrane region" description="Helical" evidence="14">
    <location>
        <begin position="421"/>
        <end position="443"/>
    </location>
</feature>
<keyword evidence="8 14" id="KW-1133">Transmembrane helix</keyword>
<keyword evidence="2" id="KW-0723">Serine/threonine-protein kinase</keyword>
<dbReference type="PROSITE" id="PS50011">
    <property type="entry name" value="PROTEIN_KINASE_DOM"/>
    <property type="match status" value="1"/>
</dbReference>
<evidence type="ECO:0000313" key="16">
    <source>
        <dbReference type="EMBL" id="VDK44842.1"/>
    </source>
</evidence>
<evidence type="ECO:0000256" key="4">
    <source>
        <dbReference type="ARBA" id="ARBA00022692"/>
    </source>
</evidence>
<dbReference type="PANTHER" id="PTHR47448">
    <property type="entry name" value="DUAL SPECIFICITY MITOGEN-ACTIVATED PROTEIN KINASE KINASE DSOR1-LIKE PROTEIN"/>
    <property type="match status" value="1"/>
</dbReference>
<dbReference type="OrthoDB" id="10257855at2759"/>
<dbReference type="InterPro" id="IPR008271">
    <property type="entry name" value="Ser/Thr_kinase_AS"/>
</dbReference>
<comment type="catalytic activity">
    <reaction evidence="12">
        <text>L-threonyl-[protein] + ATP = O-phospho-L-threonyl-[protein] + ADP + H(+)</text>
        <dbReference type="Rhea" id="RHEA:46608"/>
        <dbReference type="Rhea" id="RHEA-COMP:11060"/>
        <dbReference type="Rhea" id="RHEA-COMP:11605"/>
        <dbReference type="ChEBI" id="CHEBI:15378"/>
        <dbReference type="ChEBI" id="CHEBI:30013"/>
        <dbReference type="ChEBI" id="CHEBI:30616"/>
        <dbReference type="ChEBI" id="CHEBI:61977"/>
        <dbReference type="ChEBI" id="CHEBI:456216"/>
        <dbReference type="EC" id="2.7.12.2"/>
    </reaction>
</comment>
<keyword evidence="5" id="KW-0547">Nucleotide-binding</keyword>
<keyword evidence="3" id="KW-0808">Transferase</keyword>
<keyword evidence="4 14" id="KW-0812">Transmembrane</keyword>
<organism evidence="16 17">
    <name type="scientific">Anisakis simplex</name>
    <name type="common">Herring worm</name>
    <dbReference type="NCBI Taxonomy" id="6269"/>
    <lineage>
        <taxon>Eukaryota</taxon>
        <taxon>Metazoa</taxon>
        <taxon>Ecdysozoa</taxon>
        <taxon>Nematoda</taxon>
        <taxon>Chromadorea</taxon>
        <taxon>Rhabditida</taxon>
        <taxon>Spirurina</taxon>
        <taxon>Ascaridomorpha</taxon>
        <taxon>Ascaridoidea</taxon>
        <taxon>Anisakidae</taxon>
        <taxon>Anisakis</taxon>
        <taxon>Anisakis simplex complex</taxon>
    </lineage>
</organism>
<keyword evidence="6" id="KW-0418">Kinase</keyword>
<dbReference type="Gene3D" id="6.10.140.2120">
    <property type="match status" value="1"/>
</dbReference>
<dbReference type="GO" id="GO:0004708">
    <property type="term" value="F:MAP kinase kinase activity"/>
    <property type="evidence" value="ECO:0007669"/>
    <property type="project" value="UniProtKB-EC"/>
</dbReference>
<keyword evidence="9 14" id="KW-0472">Membrane</keyword>
<dbReference type="GO" id="GO:0005524">
    <property type="term" value="F:ATP binding"/>
    <property type="evidence" value="ECO:0007669"/>
    <property type="project" value="UniProtKB-KW"/>
</dbReference>
<dbReference type="AlphaFoldDB" id="A0A3P6Q542"/>
<dbReference type="Pfam" id="PF05154">
    <property type="entry name" value="TM2"/>
    <property type="match status" value="1"/>
</dbReference>
<dbReference type="Proteomes" id="UP000267096">
    <property type="component" value="Unassembled WGS sequence"/>
</dbReference>
<evidence type="ECO:0000256" key="13">
    <source>
        <dbReference type="ARBA" id="ARBA00051693"/>
    </source>
</evidence>
<comment type="catalytic activity">
    <reaction evidence="11">
        <text>L-seryl-[protein] + ATP = O-phospho-L-seryl-[protein] + ADP + H(+)</text>
        <dbReference type="Rhea" id="RHEA:17989"/>
        <dbReference type="Rhea" id="RHEA-COMP:9863"/>
        <dbReference type="Rhea" id="RHEA-COMP:11604"/>
        <dbReference type="ChEBI" id="CHEBI:15378"/>
        <dbReference type="ChEBI" id="CHEBI:29999"/>
        <dbReference type="ChEBI" id="CHEBI:30616"/>
        <dbReference type="ChEBI" id="CHEBI:83421"/>
        <dbReference type="ChEBI" id="CHEBI:456216"/>
        <dbReference type="EC" id="2.7.12.2"/>
    </reaction>
</comment>
<evidence type="ECO:0000256" key="8">
    <source>
        <dbReference type="ARBA" id="ARBA00022989"/>
    </source>
</evidence>
<evidence type="ECO:0000256" key="2">
    <source>
        <dbReference type="ARBA" id="ARBA00022527"/>
    </source>
</evidence>
<dbReference type="PROSITE" id="PS00108">
    <property type="entry name" value="PROTEIN_KINASE_ST"/>
    <property type="match status" value="1"/>
</dbReference>
<dbReference type="PANTHER" id="PTHR47448:SF1">
    <property type="entry name" value="SERINE_THREONINE-PROTEIN KINASE STE7 HOMOLOG"/>
    <property type="match status" value="1"/>
</dbReference>
<dbReference type="SUPFAM" id="SSF56112">
    <property type="entry name" value="Protein kinase-like (PK-like)"/>
    <property type="match status" value="1"/>
</dbReference>
<dbReference type="GO" id="GO:0004713">
    <property type="term" value="F:protein tyrosine kinase activity"/>
    <property type="evidence" value="ECO:0007669"/>
    <property type="project" value="UniProtKB-KW"/>
</dbReference>
<sequence>MAAMLSCFEQNSLLRVYIKDPLADVSPLLEANVSSSPLMPDSIKRLAVISSGRSGTVYKSLDLERDRVIAVKCVLIDGSAEMMCEALRETNILRTFSFSIDAMTNHACRPVSTNRWSPTVKPRSFRGIEKGLLDCSSSPFIVKFFGAMLIDSELCLCMEFMDGGSLDRYGKLPSDVLGSVTVSIINGLSFLWSIKVMHRDIKPSNFLVNSQGNVKLSDFGVSKQLDHSVARSFVGTNAYMAPERLFGGPYRICSDIWSMGVSLCEMGVGRFPLADQDEGLSIAVQRVVNGDVDVSCLLQQAELCANFWKSKINLKSLFWLLSSCNKVKCSLYGSCLDCVFPDCEYGTRVSLNCTTKRTCGRQYSLKKETECRYCWQLKSSEYDCVAVGYSWWKALLLSITLGGFGADRFYLGMWKSAIGKLFSFGGLGVWTLLDVILIAVGYVGPADGSLYV</sequence>
<name>A0A3P6Q542_ANISI</name>
<protein>
    <recommendedName>
        <fullName evidence="15">Protein kinase domain-containing protein</fullName>
    </recommendedName>
</protein>
<dbReference type="GO" id="GO:0016020">
    <property type="term" value="C:membrane"/>
    <property type="evidence" value="ECO:0007669"/>
    <property type="project" value="UniProtKB-SubCell"/>
</dbReference>
<reference evidence="16 17" key="1">
    <citation type="submission" date="2018-11" db="EMBL/GenBank/DDBJ databases">
        <authorList>
            <consortium name="Pathogen Informatics"/>
        </authorList>
    </citation>
    <scope>NUCLEOTIDE SEQUENCE [LARGE SCALE GENOMIC DNA]</scope>
</reference>
<accession>A0A3P6Q542</accession>
<evidence type="ECO:0000256" key="7">
    <source>
        <dbReference type="ARBA" id="ARBA00022840"/>
    </source>
</evidence>
<evidence type="ECO:0000256" key="12">
    <source>
        <dbReference type="ARBA" id="ARBA00049299"/>
    </source>
</evidence>
<dbReference type="EMBL" id="UYRR01031060">
    <property type="protein sequence ID" value="VDK44842.1"/>
    <property type="molecule type" value="Genomic_DNA"/>
</dbReference>
<feature type="domain" description="Protein kinase" evidence="15">
    <location>
        <begin position="43"/>
        <end position="365"/>
    </location>
</feature>
<dbReference type="Pfam" id="PF00069">
    <property type="entry name" value="Pkinase"/>
    <property type="match status" value="1"/>
</dbReference>
<dbReference type="InterPro" id="IPR007829">
    <property type="entry name" value="TM2"/>
</dbReference>